<dbReference type="AlphaFoldDB" id="A0A812JMA1"/>
<accession>A0A812JMA1</accession>
<gene>
    <name evidence="1" type="ORF">SPIL2461_LOCUS2195</name>
</gene>
<proteinExistence type="predicted"/>
<dbReference type="OrthoDB" id="417903at2759"/>
<name>A0A812JMA1_SYMPI</name>
<feature type="non-terminal residue" evidence="1">
    <location>
        <position position="79"/>
    </location>
</feature>
<comment type="caution">
    <text evidence="1">The sequence shown here is derived from an EMBL/GenBank/DDBJ whole genome shotgun (WGS) entry which is preliminary data.</text>
</comment>
<reference evidence="1" key="1">
    <citation type="submission" date="2021-02" db="EMBL/GenBank/DDBJ databases">
        <authorList>
            <person name="Dougan E. K."/>
            <person name="Rhodes N."/>
            <person name="Thang M."/>
            <person name="Chan C."/>
        </authorList>
    </citation>
    <scope>NUCLEOTIDE SEQUENCE</scope>
</reference>
<feature type="non-terminal residue" evidence="1">
    <location>
        <position position="1"/>
    </location>
</feature>
<evidence type="ECO:0000313" key="1">
    <source>
        <dbReference type="EMBL" id="CAE7209291.1"/>
    </source>
</evidence>
<dbReference type="Proteomes" id="UP000649617">
    <property type="component" value="Unassembled WGS sequence"/>
</dbReference>
<keyword evidence="2" id="KW-1185">Reference proteome</keyword>
<sequence>TVFVSHQWLGIDHPDRLGFQFQKFQQAVRGLLEGKLLLSSDLASYFIGTRRSGLSRRELARLQNAYIWLDWFSIPQSWG</sequence>
<protein>
    <submittedName>
        <fullName evidence="1">Uncharacterized protein</fullName>
    </submittedName>
</protein>
<dbReference type="EMBL" id="CAJNIZ010002320">
    <property type="protein sequence ID" value="CAE7209291.1"/>
    <property type="molecule type" value="Genomic_DNA"/>
</dbReference>
<evidence type="ECO:0000313" key="2">
    <source>
        <dbReference type="Proteomes" id="UP000649617"/>
    </source>
</evidence>
<organism evidence="1 2">
    <name type="scientific">Symbiodinium pilosum</name>
    <name type="common">Dinoflagellate</name>
    <dbReference type="NCBI Taxonomy" id="2952"/>
    <lineage>
        <taxon>Eukaryota</taxon>
        <taxon>Sar</taxon>
        <taxon>Alveolata</taxon>
        <taxon>Dinophyceae</taxon>
        <taxon>Suessiales</taxon>
        <taxon>Symbiodiniaceae</taxon>
        <taxon>Symbiodinium</taxon>
    </lineage>
</organism>